<dbReference type="GO" id="GO:0004140">
    <property type="term" value="F:dephospho-CoA kinase activity"/>
    <property type="evidence" value="ECO:0007669"/>
    <property type="project" value="UniProtKB-UniRule"/>
</dbReference>
<dbReference type="AlphaFoldDB" id="A0A4Y8WPF4"/>
<evidence type="ECO:0000256" key="3">
    <source>
        <dbReference type="ARBA" id="ARBA00022840"/>
    </source>
</evidence>
<comment type="caution">
    <text evidence="7">The sequence shown here is derived from an EMBL/GenBank/DDBJ whole genome shotgun (WGS) entry which is preliminary data.</text>
</comment>
<dbReference type="PROSITE" id="PS51219">
    <property type="entry name" value="DPCK"/>
    <property type="match status" value="1"/>
</dbReference>
<comment type="pathway">
    <text evidence="5">Cofactor biosynthesis; coenzyme A biosynthesis; CoA from (R)-pantothenate: step 5/5.</text>
</comment>
<evidence type="ECO:0000256" key="2">
    <source>
        <dbReference type="ARBA" id="ARBA00022741"/>
    </source>
</evidence>
<evidence type="ECO:0000256" key="6">
    <source>
        <dbReference type="NCBIfam" id="TIGR00152"/>
    </source>
</evidence>
<dbReference type="CDD" id="cd02022">
    <property type="entry name" value="DPCK"/>
    <property type="match status" value="1"/>
</dbReference>
<dbReference type="EC" id="2.7.1.24" evidence="5 6"/>
<dbReference type="GO" id="GO:0015937">
    <property type="term" value="P:coenzyme A biosynthetic process"/>
    <property type="evidence" value="ECO:0007669"/>
    <property type="project" value="UniProtKB-UniRule"/>
</dbReference>
<gene>
    <name evidence="5 7" type="primary">coaE</name>
    <name evidence="7" type="ORF">E4P47_05660</name>
</gene>
<keyword evidence="4 5" id="KW-0173">Coenzyme A biosynthesis</keyword>
<dbReference type="NCBIfam" id="TIGR00152">
    <property type="entry name" value="dephospho-CoA kinase"/>
    <property type="match status" value="1"/>
</dbReference>
<dbReference type="InterPro" id="IPR027417">
    <property type="entry name" value="P-loop_NTPase"/>
</dbReference>
<accession>A0A4Y8WPF4</accession>
<dbReference type="Pfam" id="PF01121">
    <property type="entry name" value="CoaE"/>
    <property type="match status" value="1"/>
</dbReference>
<dbReference type="EMBL" id="SPNC01000075">
    <property type="protein sequence ID" value="TFH94939.1"/>
    <property type="molecule type" value="Genomic_DNA"/>
</dbReference>
<keyword evidence="5 7" id="KW-0808">Transferase</keyword>
<dbReference type="GO" id="GO:0005737">
    <property type="term" value="C:cytoplasm"/>
    <property type="evidence" value="ECO:0007669"/>
    <property type="project" value="UniProtKB-SubCell"/>
</dbReference>
<comment type="function">
    <text evidence="5">Catalyzes the phosphorylation of the 3'-hydroxyl group of dephosphocoenzyme A to form coenzyme A.</text>
</comment>
<organism evidence="7 8">
    <name type="scientific">Porphyromonas levii</name>
    <dbReference type="NCBI Taxonomy" id="28114"/>
    <lineage>
        <taxon>Bacteria</taxon>
        <taxon>Pseudomonadati</taxon>
        <taxon>Bacteroidota</taxon>
        <taxon>Bacteroidia</taxon>
        <taxon>Bacteroidales</taxon>
        <taxon>Porphyromonadaceae</taxon>
        <taxon>Porphyromonas</taxon>
    </lineage>
</organism>
<protein>
    <recommendedName>
        <fullName evidence="5 6">Dephospho-CoA kinase</fullName>
        <ecNumber evidence="5 6">2.7.1.24</ecNumber>
    </recommendedName>
    <alternativeName>
        <fullName evidence="5">Dephosphocoenzyme A kinase</fullName>
    </alternativeName>
</protein>
<dbReference type="STRING" id="1122973.GCA_000379925_01124"/>
<dbReference type="OrthoDB" id="9812943at2"/>
<evidence type="ECO:0000256" key="4">
    <source>
        <dbReference type="ARBA" id="ARBA00022993"/>
    </source>
</evidence>
<keyword evidence="8" id="KW-1185">Reference proteome</keyword>
<name>A0A4Y8WPF4_9PORP</name>
<dbReference type="Gene3D" id="3.40.50.300">
    <property type="entry name" value="P-loop containing nucleotide triphosphate hydrolases"/>
    <property type="match status" value="1"/>
</dbReference>
<evidence type="ECO:0000313" key="7">
    <source>
        <dbReference type="EMBL" id="TFH94939.1"/>
    </source>
</evidence>
<dbReference type="RefSeq" id="WP_018358370.1">
    <property type="nucleotide sequence ID" value="NZ_CP197400.1"/>
</dbReference>
<dbReference type="Proteomes" id="UP000297225">
    <property type="component" value="Unassembled WGS sequence"/>
</dbReference>
<proteinExistence type="inferred from homology"/>
<dbReference type="UniPathway" id="UPA00241">
    <property type="reaction ID" value="UER00356"/>
</dbReference>
<dbReference type="SUPFAM" id="SSF52540">
    <property type="entry name" value="P-loop containing nucleoside triphosphate hydrolases"/>
    <property type="match status" value="1"/>
</dbReference>
<reference evidence="7 8" key="1">
    <citation type="submission" date="2019-03" db="EMBL/GenBank/DDBJ databases">
        <title>Porphyromonas levii Isolated from the Uterus of Dairy Cows.</title>
        <authorList>
            <person name="Francis A.M."/>
        </authorList>
    </citation>
    <scope>NUCLEOTIDE SEQUENCE [LARGE SCALE GENOMIC DNA]</scope>
    <source>
        <strain evidence="7 8">AF5678</strain>
    </source>
</reference>
<feature type="binding site" evidence="5">
    <location>
        <begin position="12"/>
        <end position="17"/>
    </location>
    <ligand>
        <name>ATP</name>
        <dbReference type="ChEBI" id="CHEBI:30616"/>
    </ligand>
</feature>
<keyword evidence="5" id="KW-0963">Cytoplasm</keyword>
<comment type="subcellular location">
    <subcellularLocation>
        <location evidence="5">Cytoplasm</location>
    </subcellularLocation>
</comment>
<keyword evidence="2 5" id="KW-0547">Nucleotide-binding</keyword>
<comment type="similarity">
    <text evidence="1 5">Belongs to the CoaE family.</text>
</comment>
<keyword evidence="3 5" id="KW-0067">ATP-binding</keyword>
<dbReference type="InterPro" id="IPR001977">
    <property type="entry name" value="Depp_CoAkinase"/>
</dbReference>
<evidence type="ECO:0000313" key="8">
    <source>
        <dbReference type="Proteomes" id="UP000297225"/>
    </source>
</evidence>
<evidence type="ECO:0000256" key="1">
    <source>
        <dbReference type="ARBA" id="ARBA00009018"/>
    </source>
</evidence>
<dbReference type="GO" id="GO:0005524">
    <property type="term" value="F:ATP binding"/>
    <property type="evidence" value="ECO:0007669"/>
    <property type="project" value="UniProtKB-UniRule"/>
</dbReference>
<dbReference type="HAMAP" id="MF_00376">
    <property type="entry name" value="Dephospho_CoA_kinase"/>
    <property type="match status" value="1"/>
</dbReference>
<evidence type="ECO:0000256" key="5">
    <source>
        <dbReference type="HAMAP-Rule" id="MF_00376"/>
    </source>
</evidence>
<comment type="catalytic activity">
    <reaction evidence="5">
        <text>3'-dephospho-CoA + ATP = ADP + CoA + H(+)</text>
        <dbReference type="Rhea" id="RHEA:18245"/>
        <dbReference type="ChEBI" id="CHEBI:15378"/>
        <dbReference type="ChEBI" id="CHEBI:30616"/>
        <dbReference type="ChEBI" id="CHEBI:57287"/>
        <dbReference type="ChEBI" id="CHEBI:57328"/>
        <dbReference type="ChEBI" id="CHEBI:456216"/>
        <dbReference type="EC" id="2.7.1.24"/>
    </reaction>
</comment>
<sequence>MGKVIGICGLIGSGKSVVREALTTLYDIPCFDSDSVAKGVYFDALVIGEIESQLGFLPIDGGLLNKGRLKETLSNPRRKAILEDIVHRAVAREFEKWRSEQGTQWVGIESAILFTSGFYRLCDTTLAVEAPEEVRFQRVQQRDSERSIDEFRQIEAIQEEEGRRQRGEADIKIDNSGTSSITRAIEALWERLINYKDK</sequence>
<keyword evidence="5 7" id="KW-0418">Kinase</keyword>